<dbReference type="PANTHER" id="PTHR40465">
    <property type="entry name" value="CHROMOSOME 1, WHOLE GENOME SHOTGUN SEQUENCE"/>
    <property type="match status" value="1"/>
</dbReference>
<sequence length="337" mass="37864">MAPVVVPGVNIPLLTGPLVLGYMFGYGLYGILIVQVYIYSELFPTERFGIRAVVWTLFFLETVFTFFTTISAYRQYGIGWGDIDTILFVDWTWDPLPALNGTVAGIAQSFYIWRVWSLSRRVWPPILIGCTMATGVMMAFYFGIVVAVQGGGIDKLFALSPEITVWLSASAICDLLITISLVQIFIDRKKNTNLARTVGTLNQLIRFSVETGSVTSAMAIIELILWLTSGKKWNIHFIFFLTLGKTYSNMLVATLNSRARVFSDSIGQTSMAPLTISMFWPDMGSTTAGSSHRTLNTSRYTHSEVVIDPDRDIVVMDEFYPRSNHEQRHDKPQYLEP</sequence>
<feature type="transmembrane region" description="Helical" evidence="1">
    <location>
        <begin position="52"/>
        <end position="76"/>
    </location>
</feature>
<feature type="domain" description="DUF6534" evidence="2">
    <location>
        <begin position="170"/>
        <end position="259"/>
    </location>
</feature>
<reference evidence="3" key="1">
    <citation type="submission" date="2023-03" db="EMBL/GenBank/DDBJ databases">
        <title>Massive genome expansion in bonnet fungi (Mycena s.s.) driven by repeated elements and novel gene families across ecological guilds.</title>
        <authorList>
            <consortium name="Lawrence Berkeley National Laboratory"/>
            <person name="Harder C.B."/>
            <person name="Miyauchi S."/>
            <person name="Viragh M."/>
            <person name="Kuo A."/>
            <person name="Thoen E."/>
            <person name="Andreopoulos B."/>
            <person name="Lu D."/>
            <person name="Skrede I."/>
            <person name="Drula E."/>
            <person name="Henrissat B."/>
            <person name="Morin E."/>
            <person name="Kohler A."/>
            <person name="Barry K."/>
            <person name="LaButti K."/>
            <person name="Morin E."/>
            <person name="Salamov A."/>
            <person name="Lipzen A."/>
            <person name="Mereny Z."/>
            <person name="Hegedus B."/>
            <person name="Baldrian P."/>
            <person name="Stursova M."/>
            <person name="Weitz H."/>
            <person name="Taylor A."/>
            <person name="Grigoriev I.V."/>
            <person name="Nagy L.G."/>
            <person name="Martin F."/>
            <person name="Kauserud H."/>
        </authorList>
    </citation>
    <scope>NUCLEOTIDE SEQUENCE</scope>
    <source>
        <strain evidence="3">CBHHK200</strain>
    </source>
</reference>
<evidence type="ECO:0000259" key="2">
    <source>
        <dbReference type="Pfam" id="PF20152"/>
    </source>
</evidence>
<gene>
    <name evidence="3" type="ORF">C8F04DRAFT_1082706</name>
</gene>
<evidence type="ECO:0000313" key="3">
    <source>
        <dbReference type="EMBL" id="KAJ7040559.1"/>
    </source>
</evidence>
<evidence type="ECO:0000256" key="1">
    <source>
        <dbReference type="SAM" id="Phobius"/>
    </source>
</evidence>
<keyword evidence="1" id="KW-1133">Transmembrane helix</keyword>
<dbReference type="PANTHER" id="PTHR40465:SF1">
    <property type="entry name" value="DUF6534 DOMAIN-CONTAINING PROTEIN"/>
    <property type="match status" value="1"/>
</dbReference>
<feature type="transmembrane region" description="Helical" evidence="1">
    <location>
        <begin position="233"/>
        <end position="255"/>
    </location>
</feature>
<dbReference type="Proteomes" id="UP001218188">
    <property type="component" value="Unassembled WGS sequence"/>
</dbReference>
<keyword evidence="1" id="KW-0472">Membrane</keyword>
<feature type="transmembrane region" description="Helical" evidence="1">
    <location>
        <begin position="96"/>
        <end position="113"/>
    </location>
</feature>
<comment type="caution">
    <text evidence="3">The sequence shown here is derived from an EMBL/GenBank/DDBJ whole genome shotgun (WGS) entry which is preliminary data.</text>
</comment>
<feature type="transmembrane region" description="Helical" evidence="1">
    <location>
        <begin position="125"/>
        <end position="151"/>
    </location>
</feature>
<feature type="transmembrane region" description="Helical" evidence="1">
    <location>
        <begin position="20"/>
        <end position="40"/>
    </location>
</feature>
<feature type="transmembrane region" description="Helical" evidence="1">
    <location>
        <begin position="207"/>
        <end position="227"/>
    </location>
</feature>
<proteinExistence type="predicted"/>
<evidence type="ECO:0000313" key="4">
    <source>
        <dbReference type="Proteomes" id="UP001218188"/>
    </source>
</evidence>
<feature type="transmembrane region" description="Helical" evidence="1">
    <location>
        <begin position="163"/>
        <end position="186"/>
    </location>
</feature>
<dbReference type="Pfam" id="PF20152">
    <property type="entry name" value="DUF6534"/>
    <property type="match status" value="1"/>
</dbReference>
<dbReference type="AlphaFoldDB" id="A0AAD6T6X8"/>
<dbReference type="InterPro" id="IPR045339">
    <property type="entry name" value="DUF6534"/>
</dbReference>
<keyword evidence="4" id="KW-1185">Reference proteome</keyword>
<accession>A0AAD6T6X8</accession>
<keyword evidence="1" id="KW-0812">Transmembrane</keyword>
<organism evidence="3 4">
    <name type="scientific">Mycena alexandri</name>
    <dbReference type="NCBI Taxonomy" id="1745969"/>
    <lineage>
        <taxon>Eukaryota</taxon>
        <taxon>Fungi</taxon>
        <taxon>Dikarya</taxon>
        <taxon>Basidiomycota</taxon>
        <taxon>Agaricomycotina</taxon>
        <taxon>Agaricomycetes</taxon>
        <taxon>Agaricomycetidae</taxon>
        <taxon>Agaricales</taxon>
        <taxon>Marasmiineae</taxon>
        <taxon>Mycenaceae</taxon>
        <taxon>Mycena</taxon>
    </lineage>
</organism>
<dbReference type="EMBL" id="JARJCM010000021">
    <property type="protein sequence ID" value="KAJ7040559.1"/>
    <property type="molecule type" value="Genomic_DNA"/>
</dbReference>
<name>A0AAD6T6X8_9AGAR</name>
<protein>
    <recommendedName>
        <fullName evidence="2">DUF6534 domain-containing protein</fullName>
    </recommendedName>
</protein>